<keyword evidence="1" id="KW-1133">Transmembrane helix</keyword>
<evidence type="ECO:0000313" key="2">
    <source>
        <dbReference type="EMBL" id="CAR63616.1"/>
    </source>
</evidence>
<feature type="transmembrane region" description="Helical" evidence="1">
    <location>
        <begin position="20"/>
        <end position="41"/>
    </location>
</feature>
<organism evidence="2">
    <name type="scientific">Angiostrongylus cantonensis</name>
    <name type="common">Rat lungworm</name>
    <dbReference type="NCBI Taxonomy" id="6313"/>
    <lineage>
        <taxon>Eukaryota</taxon>
        <taxon>Metazoa</taxon>
        <taxon>Ecdysozoa</taxon>
        <taxon>Nematoda</taxon>
        <taxon>Chromadorea</taxon>
        <taxon>Rhabditida</taxon>
        <taxon>Rhabditina</taxon>
        <taxon>Rhabditomorpha</taxon>
        <taxon>Strongyloidea</taxon>
        <taxon>Metastrongylidae</taxon>
        <taxon>Angiostrongylus</taxon>
    </lineage>
</organism>
<evidence type="ECO:0000256" key="1">
    <source>
        <dbReference type="SAM" id="Phobius"/>
    </source>
</evidence>
<dbReference type="AlphaFoldDB" id="C7BVV1"/>
<protein>
    <submittedName>
        <fullName evidence="2">Uncharacterized protein</fullName>
    </submittedName>
</protein>
<reference evidence="2" key="1">
    <citation type="submission" date="2008-08" db="EMBL/GenBank/DDBJ databases">
        <authorList>
            <person name="Zhan X.M."/>
        </authorList>
    </citation>
    <scope>NUCLEOTIDE SEQUENCE</scope>
</reference>
<name>C7BVV1_ANGCA</name>
<keyword evidence="1" id="KW-0812">Transmembrane</keyword>
<reference evidence="2" key="2">
    <citation type="journal article" date="2009" name="BMC Mol. Biol.">
        <title>Preliminary molecular characterization of the human pathogen Angiostrongylus cantonensis.</title>
        <authorList>
            <person name="He H."/>
            <person name="Cheng M."/>
            <person name="Yang X."/>
            <person name="Meng J."/>
            <person name="He A."/>
            <person name="Zheng X."/>
            <person name="Li Z."/>
            <person name="Guo P."/>
            <person name="Pan Z."/>
            <person name="Zhan X."/>
        </authorList>
    </citation>
    <scope>NUCLEOTIDE SEQUENCE</scope>
</reference>
<accession>C7BVV1</accession>
<proteinExistence type="evidence at transcript level"/>
<keyword evidence="1" id="KW-0472">Membrane</keyword>
<sequence length="66" mass="7830">MFQYFSKVYRFLLSIFQPVLAYVAGGLPVHSTLWHFLFFVLSSRCKCGCSTTKLWSIRRHRSAHRF</sequence>
<dbReference type="EMBL" id="FM207755">
    <property type="protein sequence ID" value="CAR63616.1"/>
    <property type="molecule type" value="mRNA"/>
</dbReference>